<keyword evidence="1" id="KW-1133">Transmembrane helix</keyword>
<gene>
    <name evidence="2" type="ORF">P8609_03495</name>
</gene>
<evidence type="ECO:0000256" key="1">
    <source>
        <dbReference type="SAM" id="Phobius"/>
    </source>
</evidence>
<accession>A0ABU1CA66</accession>
<feature type="transmembrane region" description="Helical" evidence="1">
    <location>
        <begin position="6"/>
        <end position="22"/>
    </location>
</feature>
<name>A0ABU1CA66_9GAMM</name>
<evidence type="ECO:0000313" key="2">
    <source>
        <dbReference type="EMBL" id="MDR0182033.1"/>
    </source>
</evidence>
<feature type="transmembrane region" description="Helical" evidence="1">
    <location>
        <begin position="83"/>
        <end position="101"/>
    </location>
</feature>
<proteinExistence type="predicted"/>
<dbReference type="EMBL" id="JARUHG010000001">
    <property type="protein sequence ID" value="MDR0182033.1"/>
    <property type="molecule type" value="Genomic_DNA"/>
</dbReference>
<reference evidence="2 3" key="1">
    <citation type="submission" date="2023-04" db="EMBL/GenBank/DDBJ databases">
        <title>Lysobacter sp. strain UC isolated from soil sample.</title>
        <authorList>
            <person name="Choksket S."/>
            <person name="Harshvardhan F."/>
            <person name="Rana R."/>
            <person name="Patil P.B."/>
            <person name="Korpole S."/>
        </authorList>
    </citation>
    <scope>NUCLEOTIDE SEQUENCE [LARGE SCALE GENOMIC DNA]</scope>
    <source>
        <strain evidence="2 3">UC</strain>
    </source>
</reference>
<sequence>MWESLFIALFVGVIANDFLLARKVRKAVALGRLAHPDLDNVSFGGSPIGIALNVWRLRKIPATHELSDPDHITIRLQYRAQQILVALLLACLAIPLLRTIAS</sequence>
<comment type="caution">
    <text evidence="2">The sequence shown here is derived from an EMBL/GenBank/DDBJ whole genome shotgun (WGS) entry which is preliminary data.</text>
</comment>
<protein>
    <submittedName>
        <fullName evidence="2">Uncharacterized protein</fullName>
    </submittedName>
</protein>
<keyword evidence="1" id="KW-0812">Transmembrane</keyword>
<dbReference type="RefSeq" id="WP_309261195.1">
    <property type="nucleotide sequence ID" value="NZ_JARUHG010000001.1"/>
</dbReference>
<keyword evidence="3" id="KW-1185">Reference proteome</keyword>
<organism evidence="2 3">
    <name type="scientific">Lysobacter arvi</name>
    <dbReference type="NCBI Taxonomy" id="3038776"/>
    <lineage>
        <taxon>Bacteria</taxon>
        <taxon>Pseudomonadati</taxon>
        <taxon>Pseudomonadota</taxon>
        <taxon>Gammaproteobacteria</taxon>
        <taxon>Lysobacterales</taxon>
        <taxon>Lysobacteraceae</taxon>
        <taxon>Lysobacter</taxon>
    </lineage>
</organism>
<keyword evidence="1" id="KW-0472">Membrane</keyword>
<evidence type="ECO:0000313" key="3">
    <source>
        <dbReference type="Proteomes" id="UP001233535"/>
    </source>
</evidence>
<dbReference type="Proteomes" id="UP001233535">
    <property type="component" value="Unassembled WGS sequence"/>
</dbReference>